<comment type="caution">
    <text evidence="1">The sequence shown here is derived from an EMBL/GenBank/DDBJ whole genome shotgun (WGS) entry which is preliminary data.</text>
</comment>
<organism evidence="1 2">
    <name type="scientific">Ixodes persulcatus</name>
    <name type="common">Taiga tick</name>
    <dbReference type="NCBI Taxonomy" id="34615"/>
    <lineage>
        <taxon>Eukaryota</taxon>
        <taxon>Metazoa</taxon>
        <taxon>Ecdysozoa</taxon>
        <taxon>Arthropoda</taxon>
        <taxon>Chelicerata</taxon>
        <taxon>Arachnida</taxon>
        <taxon>Acari</taxon>
        <taxon>Parasitiformes</taxon>
        <taxon>Ixodida</taxon>
        <taxon>Ixodoidea</taxon>
        <taxon>Ixodidae</taxon>
        <taxon>Ixodinae</taxon>
        <taxon>Ixodes</taxon>
    </lineage>
</organism>
<reference evidence="1 2" key="1">
    <citation type="journal article" date="2020" name="Cell">
        <title>Large-Scale Comparative Analyses of Tick Genomes Elucidate Their Genetic Diversity and Vector Capacities.</title>
        <authorList>
            <consortium name="Tick Genome and Microbiome Consortium (TIGMIC)"/>
            <person name="Jia N."/>
            <person name="Wang J."/>
            <person name="Shi W."/>
            <person name="Du L."/>
            <person name="Sun Y."/>
            <person name="Zhan W."/>
            <person name="Jiang J.F."/>
            <person name="Wang Q."/>
            <person name="Zhang B."/>
            <person name="Ji P."/>
            <person name="Bell-Sakyi L."/>
            <person name="Cui X.M."/>
            <person name="Yuan T.T."/>
            <person name="Jiang B.G."/>
            <person name="Yang W.F."/>
            <person name="Lam T.T."/>
            <person name="Chang Q.C."/>
            <person name="Ding S.J."/>
            <person name="Wang X.J."/>
            <person name="Zhu J.G."/>
            <person name="Ruan X.D."/>
            <person name="Zhao L."/>
            <person name="Wei J.T."/>
            <person name="Ye R.Z."/>
            <person name="Que T.C."/>
            <person name="Du C.H."/>
            <person name="Zhou Y.H."/>
            <person name="Cheng J.X."/>
            <person name="Dai P.F."/>
            <person name="Guo W.B."/>
            <person name="Han X.H."/>
            <person name="Huang E.J."/>
            <person name="Li L.F."/>
            <person name="Wei W."/>
            <person name="Gao Y.C."/>
            <person name="Liu J.Z."/>
            <person name="Shao H.Z."/>
            <person name="Wang X."/>
            <person name="Wang C.C."/>
            <person name="Yang T.C."/>
            <person name="Huo Q.B."/>
            <person name="Li W."/>
            <person name="Chen H.Y."/>
            <person name="Chen S.E."/>
            <person name="Zhou L.G."/>
            <person name="Ni X.B."/>
            <person name="Tian J.H."/>
            <person name="Sheng Y."/>
            <person name="Liu T."/>
            <person name="Pan Y.S."/>
            <person name="Xia L.Y."/>
            <person name="Li J."/>
            <person name="Zhao F."/>
            <person name="Cao W.C."/>
        </authorList>
    </citation>
    <scope>NUCLEOTIDE SEQUENCE [LARGE SCALE GENOMIC DNA]</scope>
    <source>
        <strain evidence="1">Iper-2018</strain>
    </source>
</reference>
<evidence type="ECO:0000313" key="2">
    <source>
        <dbReference type="Proteomes" id="UP000805193"/>
    </source>
</evidence>
<gene>
    <name evidence="1" type="ORF">HPB47_002431</name>
</gene>
<proteinExistence type="predicted"/>
<sequence>MPNLKFPRDPRQCSDSNFGVSCDSTFFRTSAVATATRSEEEVWNKHQLELFTAAAGKQLTIAGDGRADSPGHSAKYGTYTMLDVDSNKVLHVETVQSNETGGSYHMELEGLKRSLNIFEAHCLVVGILVTDRHPQLNAWLAREHPDICHLFDCWHVAKAIKKKLVAAGKSRHLEELSSWTKAVVNHLYWSAGTSPEDQNLILPKWKSLVAHVADVHSHRDPLFPECQHQELHKKWLEEGSPAHQKLREIVLSPHLLRDIPRLSTSAQTFATECFHSTLLQFAPKLMHYSFRSMKARTYLAALHYNENAGRPQAVTKDGELVWVIKFPKAKKGAVVAPRKTGCTYEYVGELMAAVLDLCKTMPSYAAAIGLHSQDAPPFLSSAYECADKQALVQQHQSRFNR</sequence>
<dbReference type="EMBL" id="JABSTQ010010331">
    <property type="protein sequence ID" value="KAG0421692.1"/>
    <property type="molecule type" value="Genomic_DNA"/>
</dbReference>
<name>A0AC60PLD9_IXOPE</name>
<dbReference type="Proteomes" id="UP000805193">
    <property type="component" value="Unassembled WGS sequence"/>
</dbReference>
<evidence type="ECO:0000313" key="1">
    <source>
        <dbReference type="EMBL" id="KAG0421692.1"/>
    </source>
</evidence>
<protein>
    <submittedName>
        <fullName evidence="1">Uncharacterized protein</fullName>
    </submittedName>
</protein>
<accession>A0AC60PLD9</accession>
<keyword evidence="2" id="KW-1185">Reference proteome</keyword>